<evidence type="ECO:0000256" key="2">
    <source>
        <dbReference type="ARBA" id="ARBA00005369"/>
    </source>
</evidence>
<dbReference type="OrthoDB" id="5143400at2"/>
<accession>A0A0K9XEQ0</accession>
<dbReference type="EMBL" id="LFXA01000009">
    <property type="protein sequence ID" value="KNB51909.1"/>
    <property type="molecule type" value="Genomic_DNA"/>
</dbReference>
<dbReference type="GO" id="GO:0004719">
    <property type="term" value="F:protein-L-isoaspartate (D-aspartate) O-methyltransferase activity"/>
    <property type="evidence" value="ECO:0007669"/>
    <property type="project" value="UniProtKB-EC"/>
</dbReference>
<comment type="similarity">
    <text evidence="2">Belongs to the methyltransferase superfamily. L-isoaspartyl/D-aspartyl protein methyltransferase family.</text>
</comment>
<dbReference type="Gene3D" id="3.40.50.150">
    <property type="entry name" value="Vaccinia Virus protein VP39"/>
    <property type="match status" value="1"/>
</dbReference>
<dbReference type="Proteomes" id="UP000037288">
    <property type="component" value="Unassembled WGS sequence"/>
</dbReference>
<dbReference type="InterPro" id="IPR000682">
    <property type="entry name" value="PCMT"/>
</dbReference>
<protein>
    <recommendedName>
        <fullName evidence="4">Protein-L-isoaspartate O-methyltransferase</fullName>
        <ecNumber evidence="3">2.1.1.77</ecNumber>
    </recommendedName>
    <alternativeName>
        <fullName evidence="11">L-isoaspartyl protein carboxyl methyltransferase</fullName>
    </alternativeName>
    <alternativeName>
        <fullName evidence="9">Protein L-isoaspartyl methyltransferase</fullName>
    </alternativeName>
    <alternativeName>
        <fullName evidence="10">Protein-beta-aspartate methyltransferase</fullName>
    </alternativeName>
</protein>
<evidence type="ECO:0000313" key="13">
    <source>
        <dbReference type="Proteomes" id="UP000037288"/>
    </source>
</evidence>
<dbReference type="AlphaFoldDB" id="A0A0K9XEQ0"/>
<keyword evidence="8" id="KW-0949">S-adenosyl-L-methionine</keyword>
<dbReference type="PATRIC" id="fig|1678637.3.peg.3570"/>
<evidence type="ECO:0000256" key="5">
    <source>
        <dbReference type="ARBA" id="ARBA00022490"/>
    </source>
</evidence>
<evidence type="ECO:0000256" key="3">
    <source>
        <dbReference type="ARBA" id="ARBA00011890"/>
    </source>
</evidence>
<evidence type="ECO:0000256" key="6">
    <source>
        <dbReference type="ARBA" id="ARBA00022603"/>
    </source>
</evidence>
<evidence type="ECO:0000256" key="9">
    <source>
        <dbReference type="ARBA" id="ARBA00030757"/>
    </source>
</evidence>
<evidence type="ECO:0000256" key="11">
    <source>
        <dbReference type="ARBA" id="ARBA00031350"/>
    </source>
</evidence>
<sequence length="344" mass="37721">MTITVAPAVAHAAKQVPERHYTHNETRGQTIHRTNPTFVHRDLSFLDVEPGMNVLEIGTGSGLTGGLLAELVGRTGSVVSLDIDPFLTRWANHIHTGRGLHNIRCHAVNGIAGFPEKSPYHRLGAWCTPPRLPKTWVEQVIDGGLIVATLPIAPVPNLVVEAKIRITDGRPYVEEVFPGAYVETVTSPRNTFSVPPRWVDWENRVPATSWISLAWRDQDDWKNSAAHATLGRLLDSSHTEQYQGEAIDWSSLRLWLASTGARLTMTELAEDVPALGHSTRHSVAVVQEDGTILADSADSGSLTVLRGWLAAWDDAGRPGLDAYTPTLVPDMDTDVPGWDLRLSR</sequence>
<dbReference type="STRING" id="1678637.AC230_16570"/>
<dbReference type="PANTHER" id="PTHR11579">
    <property type="entry name" value="PROTEIN-L-ISOASPARTATE O-METHYLTRANSFERASE"/>
    <property type="match status" value="1"/>
</dbReference>
<evidence type="ECO:0000256" key="4">
    <source>
        <dbReference type="ARBA" id="ARBA00013346"/>
    </source>
</evidence>
<dbReference type="RefSeq" id="WP_049716922.1">
    <property type="nucleotide sequence ID" value="NZ_LFXA01000009.1"/>
</dbReference>
<organism evidence="12 13">
    <name type="scientific">Streptomyces caatingaensis</name>
    <dbReference type="NCBI Taxonomy" id="1678637"/>
    <lineage>
        <taxon>Bacteria</taxon>
        <taxon>Bacillati</taxon>
        <taxon>Actinomycetota</taxon>
        <taxon>Actinomycetes</taxon>
        <taxon>Kitasatosporales</taxon>
        <taxon>Streptomycetaceae</taxon>
        <taxon>Streptomyces</taxon>
    </lineage>
</organism>
<dbReference type="GO" id="GO:0005737">
    <property type="term" value="C:cytoplasm"/>
    <property type="evidence" value="ECO:0007669"/>
    <property type="project" value="UniProtKB-SubCell"/>
</dbReference>
<comment type="caution">
    <text evidence="12">The sequence shown here is derived from an EMBL/GenBank/DDBJ whole genome shotgun (WGS) entry which is preliminary data.</text>
</comment>
<dbReference type="GO" id="GO:0032259">
    <property type="term" value="P:methylation"/>
    <property type="evidence" value="ECO:0007669"/>
    <property type="project" value="UniProtKB-KW"/>
</dbReference>
<evidence type="ECO:0000256" key="8">
    <source>
        <dbReference type="ARBA" id="ARBA00022691"/>
    </source>
</evidence>
<evidence type="ECO:0000313" key="12">
    <source>
        <dbReference type="EMBL" id="KNB51909.1"/>
    </source>
</evidence>
<dbReference type="SUPFAM" id="SSF53335">
    <property type="entry name" value="S-adenosyl-L-methionine-dependent methyltransferases"/>
    <property type="match status" value="1"/>
</dbReference>
<gene>
    <name evidence="12" type="ORF">AC230_16570</name>
</gene>
<dbReference type="Pfam" id="PF01135">
    <property type="entry name" value="PCMT"/>
    <property type="match status" value="1"/>
</dbReference>
<keyword evidence="5" id="KW-0963">Cytoplasm</keyword>
<evidence type="ECO:0000256" key="7">
    <source>
        <dbReference type="ARBA" id="ARBA00022679"/>
    </source>
</evidence>
<evidence type="ECO:0000256" key="10">
    <source>
        <dbReference type="ARBA" id="ARBA00031323"/>
    </source>
</evidence>
<dbReference type="EC" id="2.1.1.77" evidence="3"/>
<keyword evidence="6 12" id="KW-0489">Methyltransferase</keyword>
<keyword evidence="13" id="KW-1185">Reference proteome</keyword>
<keyword evidence="7 12" id="KW-0808">Transferase</keyword>
<name>A0A0K9XEQ0_9ACTN</name>
<evidence type="ECO:0000256" key="1">
    <source>
        <dbReference type="ARBA" id="ARBA00004496"/>
    </source>
</evidence>
<dbReference type="PANTHER" id="PTHR11579:SF0">
    <property type="entry name" value="PROTEIN-L-ISOASPARTATE(D-ASPARTATE) O-METHYLTRANSFERASE"/>
    <property type="match status" value="1"/>
</dbReference>
<reference evidence="13" key="1">
    <citation type="submission" date="2015-07" db="EMBL/GenBank/DDBJ databases">
        <title>Draft genome sequence of Streptomyces sp. CMAA 1322, a bacterium isolated from Caatinga biome, from dry forest semiarid of Brazil.</title>
        <authorList>
            <person name="Santos S.N."/>
            <person name="Gacesa R."/>
            <person name="Taketani R.G."/>
            <person name="Long P.F."/>
            <person name="Melo I.S."/>
        </authorList>
    </citation>
    <scope>NUCLEOTIDE SEQUENCE [LARGE SCALE GENOMIC DNA]</scope>
    <source>
        <strain evidence="13">CMAA 1322</strain>
    </source>
</reference>
<proteinExistence type="inferred from homology"/>
<dbReference type="InterPro" id="IPR029063">
    <property type="entry name" value="SAM-dependent_MTases_sf"/>
</dbReference>
<comment type="subcellular location">
    <subcellularLocation>
        <location evidence="1">Cytoplasm</location>
    </subcellularLocation>
</comment>